<keyword evidence="5" id="KW-0472">Membrane</keyword>
<dbReference type="PANTHER" id="PTHR21624:SF4">
    <property type="entry name" value="ALKYLGLYCEROL MONOOXYGENASE"/>
    <property type="match status" value="1"/>
</dbReference>
<dbReference type="InterPro" id="IPR051689">
    <property type="entry name" value="Sterol_desaturase/TMEM195"/>
</dbReference>
<dbReference type="OrthoDB" id="6354873at2759"/>
<keyword evidence="9" id="KW-1185">Reference proteome</keyword>
<name>A0A016SI29_9BILA</name>
<sequence length="649" mass="74087">MVLATNTGYFYQSSPGISHGIIPLGVWKANYCNYGKQSKCPIMSEELLDASLNLTTTVTPLLNRIFSNTSLGHRLLERLTLVNLRHTLYFITPYETAVPTVEQVPNYNVEVSAWWLTFVVVEFLILQISGHHDRFALNDSITSICAGMLSQCFKFGGRTVAIFLYIFIWNNFRLIELPWDSPWTWLLCLVFQDLMYYCGHRAVHEFGFFWGLHTIHHSSEYYNFSTALRQAAIQDAGLAIYDVLQAFFIPPPIFLVHRYFSEILQFVMHTSLFDTLGPLGIVFNTPSHHRVHHGRNPYCIDKNYGGVFIIWDKVRCVISYPDFDAIATKNRAGVLFNSRGVTLLGTLIQSIYRSITFQMFGTFAAERKDDPPIYGLVHNENTFNQIYLQAHVLWDMIYFKGQMKNEKGEPLFPGLTNKIKAALYPPGWFPGVPVRPFFHWFSLVDTAYGVPEPEKPVVRYNPPLKTWLKLYLIGHFTLLLAIFLHFEYDRPRLDYVDFSLKIAFFLVTMQTFSAFFDKCWYASSLEISRCFGVMAYFGVLMTDRTGVAPHRVFMFTVHGISALLWIGYSIEEVVGLPVHFGQSNAGVAAAPVIDHRYISKRISASRRIHENENEKKVAISIISKADSLTPTAPPQPPQPTAQVAIHSAL</sequence>
<proteinExistence type="predicted"/>
<keyword evidence="4" id="KW-0560">Oxidoreductase</keyword>
<evidence type="ECO:0000256" key="3">
    <source>
        <dbReference type="ARBA" id="ARBA00022989"/>
    </source>
</evidence>
<dbReference type="GO" id="GO:0006643">
    <property type="term" value="P:membrane lipid metabolic process"/>
    <property type="evidence" value="ECO:0007669"/>
    <property type="project" value="TreeGrafter"/>
</dbReference>
<dbReference type="Pfam" id="PF04116">
    <property type="entry name" value="FA_hydroxylase"/>
    <property type="match status" value="1"/>
</dbReference>
<organism evidence="8 9">
    <name type="scientific">Ancylostoma ceylanicum</name>
    <dbReference type="NCBI Taxonomy" id="53326"/>
    <lineage>
        <taxon>Eukaryota</taxon>
        <taxon>Metazoa</taxon>
        <taxon>Ecdysozoa</taxon>
        <taxon>Nematoda</taxon>
        <taxon>Chromadorea</taxon>
        <taxon>Rhabditida</taxon>
        <taxon>Rhabditina</taxon>
        <taxon>Rhabditomorpha</taxon>
        <taxon>Strongyloidea</taxon>
        <taxon>Ancylostomatidae</taxon>
        <taxon>Ancylostomatinae</taxon>
        <taxon>Ancylostoma</taxon>
    </lineage>
</organism>
<dbReference type="GO" id="GO:0005506">
    <property type="term" value="F:iron ion binding"/>
    <property type="evidence" value="ECO:0007669"/>
    <property type="project" value="InterPro"/>
</dbReference>
<evidence type="ECO:0000256" key="4">
    <source>
        <dbReference type="ARBA" id="ARBA00023002"/>
    </source>
</evidence>
<feature type="region of interest" description="Disordered" evidence="6">
    <location>
        <begin position="628"/>
        <end position="649"/>
    </location>
</feature>
<evidence type="ECO:0000259" key="7">
    <source>
        <dbReference type="Pfam" id="PF04116"/>
    </source>
</evidence>
<dbReference type="STRING" id="53326.A0A016SI29"/>
<comment type="subcellular location">
    <subcellularLocation>
        <location evidence="1">Endomembrane system</location>
        <topology evidence="1">Multi-pass membrane protein</topology>
    </subcellularLocation>
</comment>
<accession>A0A016SI29</accession>
<dbReference type="GO" id="GO:0050479">
    <property type="term" value="F:glyceryl-ether monooxygenase activity"/>
    <property type="evidence" value="ECO:0007669"/>
    <property type="project" value="TreeGrafter"/>
</dbReference>
<evidence type="ECO:0000313" key="8">
    <source>
        <dbReference type="EMBL" id="EYB90285.1"/>
    </source>
</evidence>
<dbReference type="InterPro" id="IPR006694">
    <property type="entry name" value="Fatty_acid_hydroxylase"/>
</dbReference>
<keyword evidence="3" id="KW-1133">Transmembrane helix</keyword>
<dbReference type="Proteomes" id="UP000024635">
    <property type="component" value="Unassembled WGS sequence"/>
</dbReference>
<dbReference type="EMBL" id="JARK01001558">
    <property type="protein sequence ID" value="EYB90285.1"/>
    <property type="molecule type" value="Genomic_DNA"/>
</dbReference>
<keyword evidence="2" id="KW-0812">Transmembrane</keyword>
<reference evidence="9" key="1">
    <citation type="journal article" date="2015" name="Nat. Genet.">
        <title>The genome and transcriptome of the zoonotic hookworm Ancylostoma ceylanicum identify infection-specific gene families.</title>
        <authorList>
            <person name="Schwarz E.M."/>
            <person name="Hu Y."/>
            <person name="Antoshechkin I."/>
            <person name="Miller M.M."/>
            <person name="Sternberg P.W."/>
            <person name="Aroian R.V."/>
        </authorList>
    </citation>
    <scope>NUCLEOTIDE SEQUENCE</scope>
    <source>
        <strain evidence="9">HY135</strain>
    </source>
</reference>
<gene>
    <name evidence="8" type="primary">Acey_s0222.g2645</name>
    <name evidence="8" type="ORF">Y032_0222g2645</name>
</gene>
<evidence type="ECO:0000256" key="1">
    <source>
        <dbReference type="ARBA" id="ARBA00004127"/>
    </source>
</evidence>
<dbReference type="GO" id="GO:0008610">
    <property type="term" value="P:lipid biosynthetic process"/>
    <property type="evidence" value="ECO:0007669"/>
    <property type="project" value="InterPro"/>
</dbReference>
<evidence type="ECO:0000313" key="9">
    <source>
        <dbReference type="Proteomes" id="UP000024635"/>
    </source>
</evidence>
<evidence type="ECO:0000256" key="5">
    <source>
        <dbReference type="ARBA" id="ARBA00023136"/>
    </source>
</evidence>
<evidence type="ECO:0000256" key="6">
    <source>
        <dbReference type="SAM" id="MobiDB-lite"/>
    </source>
</evidence>
<protein>
    <recommendedName>
        <fullName evidence="7">Fatty acid hydroxylase domain-containing protein</fullName>
    </recommendedName>
</protein>
<evidence type="ECO:0000256" key="2">
    <source>
        <dbReference type="ARBA" id="ARBA00022692"/>
    </source>
</evidence>
<dbReference type="GO" id="GO:0005783">
    <property type="term" value="C:endoplasmic reticulum"/>
    <property type="evidence" value="ECO:0007669"/>
    <property type="project" value="TreeGrafter"/>
</dbReference>
<dbReference type="GO" id="GO:0016020">
    <property type="term" value="C:membrane"/>
    <property type="evidence" value="ECO:0007669"/>
    <property type="project" value="GOC"/>
</dbReference>
<comment type="caution">
    <text evidence="8">The sequence shown here is derived from an EMBL/GenBank/DDBJ whole genome shotgun (WGS) entry which is preliminary data.</text>
</comment>
<dbReference type="AlphaFoldDB" id="A0A016SI29"/>
<dbReference type="PANTHER" id="PTHR21624">
    <property type="entry name" value="STEROL DESATURASE-RELATED PROTEIN"/>
    <property type="match status" value="1"/>
</dbReference>
<feature type="domain" description="Fatty acid hydroxylase" evidence="7">
    <location>
        <begin position="185"/>
        <end position="314"/>
    </location>
</feature>